<evidence type="ECO:0000256" key="1">
    <source>
        <dbReference type="SAM" id="MobiDB-lite"/>
    </source>
</evidence>
<accession>A0A917XQW5</accession>
<organism evidence="2 3">
    <name type="scientific">Streptomyces fuscichromogenes</name>
    <dbReference type="NCBI Taxonomy" id="1324013"/>
    <lineage>
        <taxon>Bacteria</taxon>
        <taxon>Bacillati</taxon>
        <taxon>Actinomycetota</taxon>
        <taxon>Actinomycetes</taxon>
        <taxon>Kitasatosporales</taxon>
        <taxon>Streptomycetaceae</taxon>
        <taxon>Streptomyces</taxon>
    </lineage>
</organism>
<dbReference type="AlphaFoldDB" id="A0A917XQW5"/>
<dbReference type="RefSeq" id="WP_189269689.1">
    <property type="nucleotide sequence ID" value="NZ_BMML01000060.1"/>
</dbReference>
<protein>
    <submittedName>
        <fullName evidence="2">Uncharacterized protein</fullName>
    </submittedName>
</protein>
<proteinExistence type="predicted"/>
<reference evidence="2" key="2">
    <citation type="submission" date="2020-09" db="EMBL/GenBank/DDBJ databases">
        <authorList>
            <person name="Sun Q."/>
            <person name="Zhou Y."/>
        </authorList>
    </citation>
    <scope>NUCLEOTIDE SEQUENCE</scope>
    <source>
        <strain evidence="2">CGMCC 4.7110</strain>
    </source>
</reference>
<dbReference type="EMBL" id="BMML01000060">
    <property type="protein sequence ID" value="GGN46952.1"/>
    <property type="molecule type" value="Genomic_DNA"/>
</dbReference>
<evidence type="ECO:0000313" key="3">
    <source>
        <dbReference type="Proteomes" id="UP000653411"/>
    </source>
</evidence>
<dbReference type="Proteomes" id="UP000653411">
    <property type="component" value="Unassembled WGS sequence"/>
</dbReference>
<feature type="compositionally biased region" description="Low complexity" evidence="1">
    <location>
        <begin position="92"/>
        <end position="108"/>
    </location>
</feature>
<feature type="region of interest" description="Disordered" evidence="1">
    <location>
        <begin position="84"/>
        <end position="120"/>
    </location>
</feature>
<gene>
    <name evidence="2" type="ORF">GCM10011578_100220</name>
</gene>
<sequence length="134" mass="13750">MELQVGDQLKVDVAGVDATWVKEAVDAVSELLAPDLVRLAGSEAADGSFSETAVAIEFLVASAAGLTVEGLRALIVTQWAALSERRRNTPVAPASEPAALTAPEATPSGAPSAPEVTVSVSAEGTIEVQIRQSR</sequence>
<evidence type="ECO:0000313" key="2">
    <source>
        <dbReference type="EMBL" id="GGN46952.1"/>
    </source>
</evidence>
<keyword evidence="3" id="KW-1185">Reference proteome</keyword>
<comment type="caution">
    <text evidence="2">The sequence shown here is derived from an EMBL/GenBank/DDBJ whole genome shotgun (WGS) entry which is preliminary data.</text>
</comment>
<reference evidence="2" key="1">
    <citation type="journal article" date="2014" name="Int. J. Syst. Evol. Microbiol.">
        <title>Complete genome sequence of Corynebacterium casei LMG S-19264T (=DSM 44701T), isolated from a smear-ripened cheese.</title>
        <authorList>
            <consortium name="US DOE Joint Genome Institute (JGI-PGF)"/>
            <person name="Walter F."/>
            <person name="Albersmeier A."/>
            <person name="Kalinowski J."/>
            <person name="Ruckert C."/>
        </authorList>
    </citation>
    <scope>NUCLEOTIDE SEQUENCE</scope>
    <source>
        <strain evidence="2">CGMCC 4.7110</strain>
    </source>
</reference>
<name>A0A917XQW5_9ACTN</name>